<dbReference type="InterPro" id="IPR036188">
    <property type="entry name" value="FAD/NAD-bd_sf"/>
</dbReference>
<dbReference type="Pfam" id="PF01593">
    <property type="entry name" value="Amino_oxidase"/>
    <property type="match status" value="1"/>
</dbReference>
<dbReference type="PANTHER" id="PTHR42923">
    <property type="entry name" value="PROTOPORPHYRINOGEN OXIDASE"/>
    <property type="match status" value="1"/>
</dbReference>
<dbReference type="AlphaFoldDB" id="A0A6B0Z072"/>
<evidence type="ECO:0000259" key="1">
    <source>
        <dbReference type="Pfam" id="PF01593"/>
    </source>
</evidence>
<protein>
    <submittedName>
        <fullName evidence="2">NAD(P)/FAD-dependent oxidoreductase</fullName>
    </submittedName>
</protein>
<dbReference type="NCBIfam" id="NF005560">
    <property type="entry name" value="PRK07233.1"/>
    <property type="match status" value="1"/>
</dbReference>
<evidence type="ECO:0000313" key="2">
    <source>
        <dbReference type="EMBL" id="MXY96131.1"/>
    </source>
</evidence>
<comment type="caution">
    <text evidence="2">The sequence shown here is derived from an EMBL/GenBank/DDBJ whole genome shotgun (WGS) entry which is preliminary data.</text>
</comment>
<reference evidence="2" key="1">
    <citation type="submission" date="2019-09" db="EMBL/GenBank/DDBJ databases">
        <title>Characterisation of the sponge microbiome using genome-centric metagenomics.</title>
        <authorList>
            <person name="Engelberts J.P."/>
            <person name="Robbins S.J."/>
            <person name="De Goeij J.M."/>
            <person name="Aranda M."/>
            <person name="Bell S.C."/>
            <person name="Webster N.S."/>
        </authorList>
    </citation>
    <scope>NUCLEOTIDE SEQUENCE</scope>
    <source>
        <strain evidence="2">SB0664_bin_27</strain>
    </source>
</reference>
<feature type="domain" description="Amine oxidase" evidence="1">
    <location>
        <begin position="47"/>
        <end position="475"/>
    </location>
</feature>
<dbReference type="InterPro" id="IPR050464">
    <property type="entry name" value="Zeta_carotene_desat/Oxidored"/>
</dbReference>
<sequence>MALAWRRSAASGTRCSCRKRGKALTSAHSTRAQEKRAVRTAIIGGGVAGLTAAYELAGAGSAQVHVFENGPELGGLASGFKGRASWDWPLEKFYHHLFTNDDAIIRLTDQIGAGDLLEIHRPSTVMHFQGGNYPLDSPASLLQFPHLSLPQKLRMGLVLAYLKYHPRPPWRAFDGLLADEWLARRMGQTAYGKLWRPMLEGKFGPHFRDVNLAWFWARVYKRTPRLGYYKGGFQAFADRLGAAARERGVTVETNAPVRAVTPLPEGGFRVERGEKGRDAGAPPDSDRFDVVLATVSPGLMQRLAPELPAGYLSRLGSLRHMGAVVMTVALDRPLLKDTYWVNVPKAEGLPFLVLVEHTNMIDPGRYGGDHLLYLGDYLEPSHRYFTMSQQELLAEFLPALPRFNREFQPEWVTGAWLHRASYAQPVPVRGYAAMIPDLRTPFPGLYFASMSQVYPWDRGTNYAVEIGQRAARMILEDSVQR</sequence>
<dbReference type="EMBL" id="VXRG01000187">
    <property type="protein sequence ID" value="MXY96131.1"/>
    <property type="molecule type" value="Genomic_DNA"/>
</dbReference>
<gene>
    <name evidence="2" type="ORF">F4Y42_22035</name>
</gene>
<name>A0A6B0Z072_9CHLR</name>
<dbReference type="InterPro" id="IPR002937">
    <property type="entry name" value="Amino_oxidase"/>
</dbReference>
<organism evidence="2">
    <name type="scientific">Caldilineaceae bacterium SB0664_bin_27</name>
    <dbReference type="NCBI Taxonomy" id="2605260"/>
    <lineage>
        <taxon>Bacteria</taxon>
        <taxon>Bacillati</taxon>
        <taxon>Chloroflexota</taxon>
        <taxon>Caldilineae</taxon>
        <taxon>Caldilineales</taxon>
        <taxon>Caldilineaceae</taxon>
    </lineage>
</organism>
<accession>A0A6B0Z072</accession>
<dbReference type="Gene3D" id="3.50.50.60">
    <property type="entry name" value="FAD/NAD(P)-binding domain"/>
    <property type="match status" value="1"/>
</dbReference>
<proteinExistence type="predicted"/>
<dbReference type="SUPFAM" id="SSF51905">
    <property type="entry name" value="FAD/NAD(P)-binding domain"/>
    <property type="match status" value="1"/>
</dbReference>
<dbReference type="GO" id="GO:0016491">
    <property type="term" value="F:oxidoreductase activity"/>
    <property type="evidence" value="ECO:0007669"/>
    <property type="project" value="InterPro"/>
</dbReference>
<dbReference type="PANTHER" id="PTHR42923:SF46">
    <property type="entry name" value="AMINE OXIDASE"/>
    <property type="match status" value="1"/>
</dbReference>
<dbReference type="PRINTS" id="PR00419">
    <property type="entry name" value="ADXRDTASE"/>
</dbReference>